<evidence type="ECO:0000313" key="2">
    <source>
        <dbReference type="EMBL" id="KAG2403047.1"/>
    </source>
</evidence>
<feature type="compositionally biased region" description="Basic and acidic residues" evidence="1">
    <location>
        <begin position="1"/>
        <end position="20"/>
    </location>
</feature>
<accession>A0A8T0KSV2</accession>
<evidence type="ECO:0000256" key="1">
    <source>
        <dbReference type="SAM" id="MobiDB-lite"/>
    </source>
</evidence>
<name>A0A8T0KSV2_PHAAN</name>
<dbReference type="AlphaFoldDB" id="A0A8T0KSV2"/>
<feature type="region of interest" description="Disordered" evidence="1">
    <location>
        <begin position="1"/>
        <end position="59"/>
    </location>
</feature>
<evidence type="ECO:0000313" key="3">
    <source>
        <dbReference type="Proteomes" id="UP000743370"/>
    </source>
</evidence>
<dbReference type="Proteomes" id="UP000743370">
    <property type="component" value="Unassembled WGS sequence"/>
</dbReference>
<proteinExistence type="predicted"/>
<sequence length="99" mass="11388">MSEKEIMNMMDGHIKLDSPKVKNRQKANTKYPQDKKSKQRKTYIVWENSDDDSSSDDDCSVKEETNLCFIAGFAHSDDSDNDFESEPIEVNYALLLDAF</sequence>
<comment type="caution">
    <text evidence="2">The sequence shown here is derived from an EMBL/GenBank/DDBJ whole genome shotgun (WGS) entry which is preliminary data.</text>
</comment>
<reference evidence="2 3" key="1">
    <citation type="submission" date="2020-05" db="EMBL/GenBank/DDBJ databases">
        <title>Vigna angularis (adzuki bean) Var. LongXiaoDou No. 4 denovo assembly.</title>
        <authorList>
            <person name="Xiang H."/>
        </authorList>
    </citation>
    <scope>NUCLEOTIDE SEQUENCE [LARGE SCALE GENOMIC DNA]</scope>
    <source>
        <tissue evidence="2">Leaf</tissue>
    </source>
</reference>
<gene>
    <name evidence="2" type="ORF">HKW66_Vig0246830</name>
</gene>
<feature type="compositionally biased region" description="Acidic residues" evidence="1">
    <location>
        <begin position="48"/>
        <end position="58"/>
    </location>
</feature>
<protein>
    <submittedName>
        <fullName evidence="2">Uncharacterized protein</fullName>
    </submittedName>
</protein>
<organism evidence="2 3">
    <name type="scientific">Phaseolus angularis</name>
    <name type="common">Azuki bean</name>
    <name type="synonym">Vigna angularis</name>
    <dbReference type="NCBI Taxonomy" id="3914"/>
    <lineage>
        <taxon>Eukaryota</taxon>
        <taxon>Viridiplantae</taxon>
        <taxon>Streptophyta</taxon>
        <taxon>Embryophyta</taxon>
        <taxon>Tracheophyta</taxon>
        <taxon>Spermatophyta</taxon>
        <taxon>Magnoliopsida</taxon>
        <taxon>eudicotyledons</taxon>
        <taxon>Gunneridae</taxon>
        <taxon>Pentapetalae</taxon>
        <taxon>rosids</taxon>
        <taxon>fabids</taxon>
        <taxon>Fabales</taxon>
        <taxon>Fabaceae</taxon>
        <taxon>Papilionoideae</taxon>
        <taxon>50 kb inversion clade</taxon>
        <taxon>NPAAA clade</taxon>
        <taxon>indigoferoid/millettioid clade</taxon>
        <taxon>Phaseoleae</taxon>
        <taxon>Vigna</taxon>
    </lineage>
</organism>
<dbReference type="EMBL" id="JABFOF010000003">
    <property type="protein sequence ID" value="KAG2403047.1"/>
    <property type="molecule type" value="Genomic_DNA"/>
</dbReference>